<dbReference type="STRING" id="52247.A0A4T0X3Z8"/>
<protein>
    <recommendedName>
        <fullName evidence="1">Dienelactone hydrolase domain-containing protein</fullName>
    </recommendedName>
</protein>
<keyword evidence="3" id="KW-1185">Reference proteome</keyword>
<dbReference type="Pfam" id="PF01738">
    <property type="entry name" value="DLH"/>
    <property type="match status" value="1"/>
</dbReference>
<dbReference type="InterPro" id="IPR002925">
    <property type="entry name" value="Dienelactn_hydro"/>
</dbReference>
<proteinExistence type="predicted"/>
<name>A0A4T0X3Z8_9ASCO</name>
<dbReference type="AlphaFoldDB" id="A0A4T0X3Z8"/>
<dbReference type="EMBL" id="SELW01000193">
    <property type="protein sequence ID" value="TID30136.1"/>
    <property type="molecule type" value="Genomic_DNA"/>
</dbReference>
<dbReference type="Proteomes" id="UP000307173">
    <property type="component" value="Unassembled WGS sequence"/>
</dbReference>
<dbReference type="Gene3D" id="3.40.50.1820">
    <property type="entry name" value="alpha/beta hydrolase"/>
    <property type="match status" value="1"/>
</dbReference>
<evidence type="ECO:0000313" key="3">
    <source>
        <dbReference type="Proteomes" id="UP000307173"/>
    </source>
</evidence>
<reference evidence="2 3" key="1">
    <citation type="journal article" date="2019" name="Front. Genet.">
        <title>Whole-Genome Sequencing of the Opportunistic Yeast Pathogen Candida inconspicua Uncovers Its Hybrid Origin.</title>
        <authorList>
            <person name="Mixao V."/>
            <person name="Hansen A.P."/>
            <person name="Saus E."/>
            <person name="Boekhout T."/>
            <person name="Lass-Florl C."/>
            <person name="Gabaldon T."/>
        </authorList>
    </citation>
    <scope>NUCLEOTIDE SEQUENCE [LARGE SCALE GENOMIC DNA]</scope>
    <source>
        <strain evidence="2 3">CBS 180</strain>
    </source>
</reference>
<feature type="domain" description="Dienelactone hydrolase" evidence="1">
    <location>
        <begin position="42"/>
        <end position="241"/>
    </location>
</feature>
<sequence>MASNPPSTCCTKVTLHTGNPTGSITKFAGLQSYITSNYSSSSTRFLIIFTDIYGIKLPNTQLVADTFASLLGYPVIVPDILQDDIYINGTDFNDWFSRHPPQLTIDILKTFFLEFQNKHPKIDFIAGIGYCFGAKYLSHYLTNDSFLKFDVGAFAHPSFVSEDELNAITKPLIISAAETDTIFPRDLRYKSEEILQKNGIHYQIDLFQGVEHGFTVRGDLNNKFVKYAAEKALTDQVAFFKFHEN</sequence>
<accession>A0A4T0X3Z8</accession>
<dbReference type="PANTHER" id="PTHR17630:SF44">
    <property type="entry name" value="PROTEIN AIM2"/>
    <property type="match status" value="1"/>
</dbReference>
<evidence type="ECO:0000259" key="1">
    <source>
        <dbReference type="Pfam" id="PF01738"/>
    </source>
</evidence>
<comment type="caution">
    <text evidence="2">The sequence shown here is derived from an EMBL/GenBank/DDBJ whole genome shotgun (WGS) entry which is preliminary data.</text>
</comment>
<dbReference type="InterPro" id="IPR029058">
    <property type="entry name" value="AB_hydrolase_fold"/>
</dbReference>
<evidence type="ECO:0000313" key="2">
    <source>
        <dbReference type="EMBL" id="TID30136.1"/>
    </source>
</evidence>
<dbReference type="SUPFAM" id="SSF53474">
    <property type="entry name" value="alpha/beta-Hydrolases"/>
    <property type="match status" value="1"/>
</dbReference>
<dbReference type="PANTHER" id="PTHR17630">
    <property type="entry name" value="DIENELACTONE HYDROLASE"/>
    <property type="match status" value="1"/>
</dbReference>
<gene>
    <name evidence="2" type="ORF">CANINC_001298</name>
</gene>
<dbReference type="OrthoDB" id="17560at2759"/>
<organism evidence="2 3">
    <name type="scientific">Pichia inconspicua</name>
    <dbReference type="NCBI Taxonomy" id="52247"/>
    <lineage>
        <taxon>Eukaryota</taxon>
        <taxon>Fungi</taxon>
        <taxon>Dikarya</taxon>
        <taxon>Ascomycota</taxon>
        <taxon>Saccharomycotina</taxon>
        <taxon>Pichiomycetes</taxon>
        <taxon>Pichiales</taxon>
        <taxon>Pichiaceae</taxon>
        <taxon>Pichia</taxon>
    </lineage>
</organism>
<dbReference type="GO" id="GO:0016787">
    <property type="term" value="F:hydrolase activity"/>
    <property type="evidence" value="ECO:0007669"/>
    <property type="project" value="InterPro"/>
</dbReference>